<reference evidence="1" key="1">
    <citation type="submission" date="2020-10" db="EMBL/GenBank/DDBJ databases">
        <authorList>
            <person name="Gilroy R."/>
        </authorList>
    </citation>
    <scope>NUCLEOTIDE SEQUENCE</scope>
    <source>
        <strain evidence="1">11300</strain>
    </source>
</reference>
<dbReference type="Proteomes" id="UP000824091">
    <property type="component" value="Unassembled WGS sequence"/>
</dbReference>
<gene>
    <name evidence="1" type="ORF">IAD16_01305</name>
</gene>
<organism evidence="1 2">
    <name type="scientific">Candidatus Fimisoma avicola</name>
    <dbReference type="NCBI Taxonomy" id="2840826"/>
    <lineage>
        <taxon>Bacteria</taxon>
        <taxon>Bacillati</taxon>
        <taxon>Bacillota</taxon>
        <taxon>Clostridia</taxon>
        <taxon>Eubacteriales</taxon>
        <taxon>Candidatus Fimisoma</taxon>
    </lineage>
</organism>
<dbReference type="AlphaFoldDB" id="A0A9D1I259"/>
<reference evidence="1" key="2">
    <citation type="journal article" date="2021" name="PeerJ">
        <title>Extensive microbial diversity within the chicken gut microbiome revealed by metagenomics and culture.</title>
        <authorList>
            <person name="Gilroy R."/>
            <person name="Ravi A."/>
            <person name="Getino M."/>
            <person name="Pursley I."/>
            <person name="Horton D.L."/>
            <person name="Alikhan N.F."/>
            <person name="Baker D."/>
            <person name="Gharbi K."/>
            <person name="Hall N."/>
            <person name="Watson M."/>
            <person name="Adriaenssens E.M."/>
            <person name="Foster-Nyarko E."/>
            <person name="Jarju S."/>
            <person name="Secka A."/>
            <person name="Antonio M."/>
            <person name="Oren A."/>
            <person name="Chaudhuri R.R."/>
            <person name="La Ragione R."/>
            <person name="Hildebrand F."/>
            <person name="Pallen M.J."/>
        </authorList>
    </citation>
    <scope>NUCLEOTIDE SEQUENCE</scope>
    <source>
        <strain evidence="1">11300</strain>
    </source>
</reference>
<accession>A0A9D1I259</accession>
<comment type="caution">
    <text evidence="1">The sequence shown here is derived from an EMBL/GenBank/DDBJ whole genome shotgun (WGS) entry which is preliminary data.</text>
</comment>
<dbReference type="EMBL" id="DVMO01000020">
    <property type="protein sequence ID" value="HIU27001.1"/>
    <property type="molecule type" value="Genomic_DNA"/>
</dbReference>
<evidence type="ECO:0000313" key="2">
    <source>
        <dbReference type="Proteomes" id="UP000824091"/>
    </source>
</evidence>
<protein>
    <submittedName>
        <fullName evidence="1">Uncharacterized protein</fullName>
    </submittedName>
</protein>
<sequence length="80" mass="8721">MKANALMMRRIIGEAGRNGLTSGQPKVLEFLSTAGEAAMEIFRRTDHAAASELSEQELDILKKALSKIASSLTADMKKDR</sequence>
<proteinExistence type="predicted"/>
<evidence type="ECO:0000313" key="1">
    <source>
        <dbReference type="EMBL" id="HIU27001.1"/>
    </source>
</evidence>
<name>A0A9D1I259_9FIRM</name>